<keyword evidence="2" id="KW-1185">Reference proteome</keyword>
<organism evidence="1 2">
    <name type="scientific">Pedobacter yulinensis</name>
    <dbReference type="NCBI Taxonomy" id="2126353"/>
    <lineage>
        <taxon>Bacteria</taxon>
        <taxon>Pseudomonadati</taxon>
        <taxon>Bacteroidota</taxon>
        <taxon>Sphingobacteriia</taxon>
        <taxon>Sphingobacteriales</taxon>
        <taxon>Sphingobacteriaceae</taxon>
        <taxon>Pedobacter</taxon>
    </lineage>
</organism>
<accession>A0A2T3HK13</accession>
<protein>
    <submittedName>
        <fullName evidence="1">Uncharacterized protein</fullName>
    </submittedName>
</protein>
<dbReference type="Proteomes" id="UP000240912">
    <property type="component" value="Unassembled WGS sequence"/>
</dbReference>
<evidence type="ECO:0000313" key="1">
    <source>
        <dbReference type="EMBL" id="PST82774.1"/>
    </source>
</evidence>
<sequence length="98" mass="10758">MDIQLKRDFFYLLLALPVAGGYTPVGKIFIAYDKEAALDLFGALKGPLGEAPGVRIELVYSPLQGPETILASRCCSLTDACENMKLVFKQTFKSINLE</sequence>
<dbReference type="EMBL" id="PYLS01000005">
    <property type="protein sequence ID" value="PST82774.1"/>
    <property type="molecule type" value="Genomic_DNA"/>
</dbReference>
<dbReference type="AlphaFoldDB" id="A0A2T3HK13"/>
<reference evidence="1 2" key="1">
    <citation type="submission" date="2018-03" db="EMBL/GenBank/DDBJ databases">
        <authorList>
            <person name="Keele B.F."/>
        </authorList>
    </citation>
    <scope>NUCLEOTIDE SEQUENCE [LARGE SCALE GENOMIC DNA]</scope>
    <source>
        <strain evidence="1 2">YL28-9</strain>
    </source>
</reference>
<proteinExistence type="predicted"/>
<evidence type="ECO:0000313" key="2">
    <source>
        <dbReference type="Proteomes" id="UP000240912"/>
    </source>
</evidence>
<comment type="caution">
    <text evidence="1">The sequence shown here is derived from an EMBL/GenBank/DDBJ whole genome shotgun (WGS) entry which is preliminary data.</text>
</comment>
<dbReference type="OrthoDB" id="676292at2"/>
<name>A0A2T3HK13_9SPHI</name>
<dbReference type="RefSeq" id="WP_107215036.1">
    <property type="nucleotide sequence ID" value="NZ_KZ686269.1"/>
</dbReference>
<gene>
    <name evidence="1" type="ORF">C7T94_09000</name>
</gene>